<evidence type="ECO:0000313" key="3">
    <source>
        <dbReference type="WBParaSite" id="SSLN_0000496001-mRNA-1"/>
    </source>
</evidence>
<keyword evidence="2" id="KW-1185">Reference proteome</keyword>
<evidence type="ECO:0000313" key="2">
    <source>
        <dbReference type="Proteomes" id="UP000275846"/>
    </source>
</evidence>
<accession>A0A183SKQ7</accession>
<dbReference type="InterPro" id="IPR036691">
    <property type="entry name" value="Endo/exonu/phosph_ase_sf"/>
</dbReference>
<dbReference type="Proteomes" id="UP000275846">
    <property type="component" value="Unassembled WGS sequence"/>
</dbReference>
<dbReference type="Gene3D" id="3.60.10.10">
    <property type="entry name" value="Endonuclease/exonuclease/phosphatase"/>
    <property type="match status" value="1"/>
</dbReference>
<proteinExistence type="predicted"/>
<name>A0A183SKQ7_SCHSO</name>
<dbReference type="EMBL" id="UYSU01033006">
    <property type="protein sequence ID" value="VDL91190.1"/>
    <property type="molecule type" value="Genomic_DNA"/>
</dbReference>
<evidence type="ECO:0000313" key="1">
    <source>
        <dbReference type="EMBL" id="VDL91190.1"/>
    </source>
</evidence>
<organism evidence="3">
    <name type="scientific">Schistocephalus solidus</name>
    <name type="common">Tapeworm</name>
    <dbReference type="NCBI Taxonomy" id="70667"/>
    <lineage>
        <taxon>Eukaryota</taxon>
        <taxon>Metazoa</taxon>
        <taxon>Spiralia</taxon>
        <taxon>Lophotrochozoa</taxon>
        <taxon>Platyhelminthes</taxon>
        <taxon>Cestoda</taxon>
        <taxon>Eucestoda</taxon>
        <taxon>Diphyllobothriidea</taxon>
        <taxon>Diphyllobothriidae</taxon>
        <taxon>Schistocephalus</taxon>
    </lineage>
</organism>
<gene>
    <name evidence="1" type="ORF">SSLN_LOCUS4805</name>
</gene>
<dbReference type="WBParaSite" id="SSLN_0000496001-mRNA-1">
    <property type="protein sequence ID" value="SSLN_0000496001-mRNA-1"/>
    <property type="gene ID" value="SSLN_0000496001"/>
</dbReference>
<dbReference type="SUPFAM" id="SSF56219">
    <property type="entry name" value="DNase I-like"/>
    <property type="match status" value="1"/>
</dbReference>
<dbReference type="AlphaFoldDB" id="A0A183SKQ7"/>
<dbReference type="OrthoDB" id="10030815at2759"/>
<sequence length="256" mass="28398">MCYKRCPKQMLDLTSSVAGRGSQIAKYAVVKLKQTTIPPVLIPRAIPSRLLGSNRPERRMALVAQELARNKMDIAALSETRFSEQSQLGEVGAGYAFFWSGRPKAERRDAVVAFTFQNDIVGRLPCLPQDQFATIKSAYDPPMTSYDTAKDKFYEDLHDLLATVSKVDKLIVLGTFIDRVGTDHVAWQGVLGPYGVGGSIDNGFLLLLTCSEHRLLLTNTFPFTMREKARGCTLGRDAGSCWTMFSSGGEIDRAYW</sequence>
<reference evidence="3" key="1">
    <citation type="submission" date="2016-06" db="UniProtKB">
        <authorList>
            <consortium name="WormBaseParasite"/>
        </authorList>
    </citation>
    <scope>IDENTIFICATION</scope>
</reference>
<reference evidence="1 2" key="2">
    <citation type="submission" date="2018-11" db="EMBL/GenBank/DDBJ databases">
        <authorList>
            <consortium name="Pathogen Informatics"/>
        </authorList>
    </citation>
    <scope>NUCLEOTIDE SEQUENCE [LARGE SCALE GENOMIC DNA]</scope>
    <source>
        <strain evidence="1 2">NST_G2</strain>
    </source>
</reference>
<protein>
    <submittedName>
        <fullName evidence="3">Endo/exonuclease/phosphatase domain-containing protein</fullName>
    </submittedName>
</protein>